<evidence type="ECO:0000256" key="3">
    <source>
        <dbReference type="ARBA" id="ARBA00022670"/>
    </source>
</evidence>
<evidence type="ECO:0000259" key="10">
    <source>
        <dbReference type="Pfam" id="PF00675"/>
    </source>
</evidence>
<dbReference type="InterPro" id="IPR011249">
    <property type="entry name" value="Metalloenz_LuxS/M16"/>
</dbReference>
<dbReference type="PROSITE" id="PS00143">
    <property type="entry name" value="INSULINASE"/>
    <property type="match status" value="1"/>
</dbReference>
<feature type="domain" description="Peptidase M16 C-terminal" evidence="11">
    <location>
        <begin position="712"/>
        <end position="872"/>
    </location>
</feature>
<keyword evidence="3" id="KW-0645">Protease</keyword>
<dbReference type="EMBL" id="JBHSGO010000049">
    <property type="protein sequence ID" value="MFC4665585.1"/>
    <property type="molecule type" value="Genomic_DNA"/>
</dbReference>
<feature type="domain" description="Peptidase M16 C-terminal" evidence="11">
    <location>
        <begin position="213"/>
        <end position="398"/>
    </location>
</feature>
<dbReference type="Pfam" id="PF05193">
    <property type="entry name" value="Peptidase_M16_C"/>
    <property type="match status" value="2"/>
</dbReference>
<keyword evidence="13" id="KW-1185">Reference proteome</keyword>
<feature type="signal peptide" evidence="9">
    <location>
        <begin position="1"/>
        <end position="24"/>
    </location>
</feature>
<evidence type="ECO:0000313" key="13">
    <source>
        <dbReference type="Proteomes" id="UP001596020"/>
    </source>
</evidence>
<dbReference type="Pfam" id="PF00675">
    <property type="entry name" value="Peptidase_M16"/>
    <property type="match status" value="1"/>
</dbReference>
<keyword evidence="4" id="KW-0479">Metal-binding</keyword>
<keyword evidence="6" id="KW-0862">Zinc</keyword>
<dbReference type="RefSeq" id="WP_380077859.1">
    <property type="nucleotide sequence ID" value="NZ_JBHSGO010000049.1"/>
</dbReference>
<dbReference type="PANTHER" id="PTHR43690">
    <property type="entry name" value="NARDILYSIN"/>
    <property type="match status" value="1"/>
</dbReference>
<sequence>MNFKHLILGVAFAFAAVLPFGVSAQAPQMQQLPVDTAVRYGKLPNGLTYIVRHNANPKNRANYYIAQRVGSILEDDNQSGLAHFLEHMAFNGTKNFPDKNLISFLERIGCRFGADLNAYTAFDETVYTIMDAPTEKKDVVDSCLLIMHDWSNNISLVGKEIDEERGVIHEEWRSRDNGQLRNLVTLMEKLLPNNKYAKRMPIGSMDVVDHFPHKRIRDYYKKWYRPDLQCVIVVGDIDPDYVVKELTRIFKDVPKPVNAAERYYVPVEDNDKPLIGIATDPEVTATTVQLMYKHDVLPNEYKNTIAGVSMNYMEAVVSQMLNERLMAYAMKPNAPFLQAGAYDGSYMGVAKTKEAFNFIAICKNGGAVPALEALVSEAQKVKQFGFTQSEYDRAKKSLITSYENSYKERAKRTNSSYIEEYKSFYLDGGYIPGIEYEYNMMQQLAANIPLDVVNQYAAGLITDKNVAIGITGPKKDDIKYPTEAEVETIFENACKAKVEAYKEEVSDEKLLDKEPKGGKIVSEKKNQKYGVTELTLNNGIKVYLKKTDFKDDTIIMSAEKKGGKSLYGPKDFTNLKVLGEVMDLGGLGKFDAIALQKALTGRTAATSCVVSLHKDMVSGSSSVVDFETMLQLLYLESTARRADKDAFDAFMQRKEVALKNAANNPMSALQDSVPSLLYNNDPRVTPLTLSDLKDINYDRIMEIARERFANYEGAKFFFIGNLDEATMKPLIAKYIGALPVDKKHPNVTNEKVQVAMAKGQKDLFFKKDFDTPISYILDVIPCKLPFTQKNAILMDVLGAILSQEYTATIREQEGGAYSVGAYATLQSDPKGEAFIQVFFPTDPTKAEAMNKLVYKAIEDIAKNGPNREYLKKTLLNNAKVHEENQRKNGYWLGHMINYYVEGFDWVSDYDKVMKEITPEAVQNLVKEILKQGNKLQMRVTSFKTEKDLKK</sequence>
<dbReference type="Gene3D" id="3.30.830.10">
    <property type="entry name" value="Metalloenzyme, LuxS/M16 peptidase-like"/>
    <property type="match status" value="4"/>
</dbReference>
<reference evidence="13" key="1">
    <citation type="journal article" date="2019" name="Int. J. Syst. Evol. Microbiol.">
        <title>The Global Catalogue of Microorganisms (GCM) 10K type strain sequencing project: providing services to taxonomists for standard genome sequencing and annotation.</title>
        <authorList>
            <consortium name="The Broad Institute Genomics Platform"/>
            <consortium name="The Broad Institute Genome Sequencing Center for Infectious Disease"/>
            <person name="Wu L."/>
            <person name="Ma J."/>
        </authorList>
    </citation>
    <scope>NUCLEOTIDE SEQUENCE [LARGE SCALE GENOMIC DNA]</scope>
    <source>
        <strain evidence="13">CGMCC 4.7357</strain>
    </source>
</reference>
<dbReference type="InterPro" id="IPR011765">
    <property type="entry name" value="Pept_M16_N"/>
</dbReference>
<evidence type="ECO:0000256" key="7">
    <source>
        <dbReference type="ARBA" id="ARBA00023049"/>
    </source>
</evidence>
<evidence type="ECO:0000313" key="12">
    <source>
        <dbReference type="EMBL" id="MFC4665585.1"/>
    </source>
</evidence>
<comment type="cofactor">
    <cofactor evidence="1">
        <name>Zn(2+)</name>
        <dbReference type="ChEBI" id="CHEBI:29105"/>
    </cofactor>
</comment>
<dbReference type="InterPro" id="IPR001431">
    <property type="entry name" value="Pept_M16_Zn_BS"/>
</dbReference>
<comment type="caution">
    <text evidence="12">The sequence shown here is derived from an EMBL/GenBank/DDBJ whole genome shotgun (WGS) entry which is preliminary data.</text>
</comment>
<protein>
    <submittedName>
        <fullName evidence="12">M16 family metallopeptidase</fullName>
    </submittedName>
</protein>
<keyword evidence="5" id="KW-0378">Hydrolase</keyword>
<evidence type="ECO:0000256" key="5">
    <source>
        <dbReference type="ARBA" id="ARBA00022801"/>
    </source>
</evidence>
<feature type="domain" description="Peptidase M16 N-terminal" evidence="10">
    <location>
        <begin position="51"/>
        <end position="179"/>
    </location>
</feature>
<dbReference type="InterPro" id="IPR050626">
    <property type="entry name" value="Peptidase_M16"/>
</dbReference>
<evidence type="ECO:0000256" key="1">
    <source>
        <dbReference type="ARBA" id="ARBA00001947"/>
    </source>
</evidence>
<evidence type="ECO:0000256" key="2">
    <source>
        <dbReference type="ARBA" id="ARBA00007261"/>
    </source>
</evidence>
<dbReference type="Proteomes" id="UP001596020">
    <property type="component" value="Unassembled WGS sequence"/>
</dbReference>
<evidence type="ECO:0000256" key="6">
    <source>
        <dbReference type="ARBA" id="ARBA00022833"/>
    </source>
</evidence>
<evidence type="ECO:0000256" key="4">
    <source>
        <dbReference type="ARBA" id="ARBA00022723"/>
    </source>
</evidence>
<organism evidence="12 13">
    <name type="scientific">Falsiporphyromonas endometrii</name>
    <dbReference type="NCBI Taxonomy" id="1387297"/>
    <lineage>
        <taxon>Bacteria</taxon>
        <taxon>Pseudomonadati</taxon>
        <taxon>Bacteroidota</taxon>
        <taxon>Bacteroidia</taxon>
        <taxon>Bacteroidales</taxon>
        <taxon>Porphyromonadaceae</taxon>
        <taxon>Falsiporphyromonas</taxon>
    </lineage>
</organism>
<keyword evidence="7" id="KW-0482">Metalloprotease</keyword>
<accession>A0ABV9K6R2</accession>
<feature type="chain" id="PRO_5046438675" evidence="9">
    <location>
        <begin position="25"/>
        <end position="950"/>
    </location>
</feature>
<dbReference type="InterPro" id="IPR007863">
    <property type="entry name" value="Peptidase_M16_C"/>
</dbReference>
<gene>
    <name evidence="12" type="ORF">ACFO3G_02990</name>
</gene>
<evidence type="ECO:0000259" key="11">
    <source>
        <dbReference type="Pfam" id="PF05193"/>
    </source>
</evidence>
<name>A0ABV9K6R2_9PORP</name>
<keyword evidence="9" id="KW-0732">Signal</keyword>
<proteinExistence type="inferred from homology"/>
<dbReference type="SUPFAM" id="SSF63411">
    <property type="entry name" value="LuxS/MPP-like metallohydrolase"/>
    <property type="match status" value="4"/>
</dbReference>
<evidence type="ECO:0000256" key="8">
    <source>
        <dbReference type="RuleBase" id="RU004447"/>
    </source>
</evidence>
<dbReference type="PANTHER" id="PTHR43690:SF17">
    <property type="entry name" value="PROTEIN YHJJ"/>
    <property type="match status" value="1"/>
</dbReference>
<evidence type="ECO:0000256" key="9">
    <source>
        <dbReference type="SAM" id="SignalP"/>
    </source>
</evidence>
<comment type="similarity">
    <text evidence="2 8">Belongs to the peptidase M16 family.</text>
</comment>